<keyword evidence="2" id="KW-1185">Reference proteome</keyword>
<organism evidence="1 2">
    <name type="scientific">Taenia crassiceps</name>
    <dbReference type="NCBI Taxonomy" id="6207"/>
    <lineage>
        <taxon>Eukaryota</taxon>
        <taxon>Metazoa</taxon>
        <taxon>Spiralia</taxon>
        <taxon>Lophotrochozoa</taxon>
        <taxon>Platyhelminthes</taxon>
        <taxon>Cestoda</taxon>
        <taxon>Eucestoda</taxon>
        <taxon>Cyclophyllidea</taxon>
        <taxon>Taeniidae</taxon>
        <taxon>Taenia</taxon>
    </lineage>
</organism>
<gene>
    <name evidence="1" type="ORF">TcWFU_001696</name>
</gene>
<proteinExistence type="predicted"/>
<accession>A0ABR4QP95</accession>
<dbReference type="Proteomes" id="UP001651158">
    <property type="component" value="Unassembled WGS sequence"/>
</dbReference>
<sequence>MGPKFSKGVQNCQVEKNVCANSVLPEKFLINDEEHKIGDRTLLLLRTLLKCVEASVGSTTMMSSPAANERVSLMCNPAPKTTADICPAAYPPTHSIEKGKLKTPGTIKREGERIVIPLPTT</sequence>
<dbReference type="EMBL" id="JAKROA010000001">
    <property type="protein sequence ID" value="KAL5111434.1"/>
    <property type="molecule type" value="Genomic_DNA"/>
</dbReference>
<reference evidence="1 2" key="1">
    <citation type="journal article" date="2022" name="Front. Cell. Infect. Microbiol.">
        <title>The Genomes of Two Strains of Taenia crassiceps the Animal Model for the Study of Human Cysticercosis.</title>
        <authorList>
            <person name="Bobes R.J."/>
            <person name="Estrada K."/>
            <person name="Rios-Valencia D.G."/>
            <person name="Calderon-Gallegos A."/>
            <person name="de la Torre P."/>
            <person name="Carrero J.C."/>
            <person name="Sanchez-Flores A."/>
            <person name="Laclette J.P."/>
        </authorList>
    </citation>
    <scope>NUCLEOTIDE SEQUENCE [LARGE SCALE GENOMIC DNA]</scope>
    <source>
        <strain evidence="1">WFUcys</strain>
    </source>
</reference>
<protein>
    <submittedName>
        <fullName evidence="1">Uncharacterized protein</fullName>
    </submittedName>
</protein>
<comment type="caution">
    <text evidence="1">The sequence shown here is derived from an EMBL/GenBank/DDBJ whole genome shotgun (WGS) entry which is preliminary data.</text>
</comment>
<name>A0ABR4QP95_9CEST</name>
<evidence type="ECO:0000313" key="1">
    <source>
        <dbReference type="EMBL" id="KAL5111434.1"/>
    </source>
</evidence>
<evidence type="ECO:0000313" key="2">
    <source>
        <dbReference type="Proteomes" id="UP001651158"/>
    </source>
</evidence>